<proteinExistence type="predicted"/>
<protein>
    <submittedName>
        <fullName evidence="1">Caspase family protein</fullName>
    </submittedName>
</protein>
<gene>
    <name evidence="1" type="ORF">EER27_14065</name>
</gene>
<comment type="caution">
    <text evidence="1">The sequence shown here is derived from an EMBL/GenBank/DDBJ whole genome shotgun (WGS) entry which is preliminary data.</text>
</comment>
<dbReference type="SUPFAM" id="SSF52129">
    <property type="entry name" value="Caspase-like"/>
    <property type="match status" value="1"/>
</dbReference>
<dbReference type="EMBL" id="RIBS01000007">
    <property type="protein sequence ID" value="RNF82625.1"/>
    <property type="molecule type" value="Genomic_DNA"/>
</dbReference>
<name>A0A3M8SPM5_9GAMM</name>
<evidence type="ECO:0000313" key="1">
    <source>
        <dbReference type="EMBL" id="RNF82625.1"/>
    </source>
</evidence>
<sequence length="630" mass="68753">MEQAMRLLLAIGCDKYDYTSPLIGAELDATRIFERLTSPAIGAYNVEHSRLVLSPNSDEIRYALRDLLLVGEPIEELTIYFAGHGCIGPASFYMASRDTRLDALSMTAFSLSDALRAVVESRAIHTNIIIDACESGGLIEDLNVILKGSLIGEAGSPGITLFAASASNEDAAESPAGGLATSTLIDCIDGKIAVRDDIPTLELVEIGRIVGNILAGAQQTPIVWGLNLHGASRFCANPLYSQHDTDLRLALTTSTTSSLSISGEAATSLWRLYYSNPEEWRSADYIGTLRAALCSIEADQERVGDLAYRFCMSTLARFASSDDALLPIRIYAGTLCALLKWMSQQSVEAVSSRLAGLLIESCRSICSQLLVDLESDEYALLHGSGGLPDLFYLPIRTLETLGWLSLSLYESESQELADSASSSQYISICRRLLDTYPGGFSAVSEAQAPSLAAIVLATEAVGARDISEEILGYLMRSSIDCRAMFADTAIDGKGAFRYIYARASDQLDESLELSSNPTELLTVILRLGQILEIDHIFDQELWSFDDRSCLAFVADSLYEFGDRTIPSGNNKIWKIGENLFRLSDLGGTWTHRSQRLKSSLERIGILCSCLALQDRVPWQLIDDLWPSIET</sequence>
<evidence type="ECO:0000313" key="2">
    <source>
        <dbReference type="Proteomes" id="UP000267049"/>
    </source>
</evidence>
<organism evidence="1 2">
    <name type="scientific">Montanilutibacter psychrotolerans</name>
    <dbReference type="NCBI Taxonomy" id="1327343"/>
    <lineage>
        <taxon>Bacteria</taxon>
        <taxon>Pseudomonadati</taxon>
        <taxon>Pseudomonadota</taxon>
        <taxon>Gammaproteobacteria</taxon>
        <taxon>Lysobacterales</taxon>
        <taxon>Lysobacteraceae</taxon>
        <taxon>Montanilutibacter</taxon>
    </lineage>
</organism>
<accession>A0A3M8SPM5</accession>
<reference evidence="1 2" key="1">
    <citation type="submission" date="2018-11" db="EMBL/GenBank/DDBJ databases">
        <title>Lysobacter cryohumiis sp. nov., isolated from soil in the Tianshan Mountains, Xinjiang, China.</title>
        <authorList>
            <person name="Luo Y."/>
            <person name="Sheng H."/>
        </authorList>
    </citation>
    <scope>NUCLEOTIDE SEQUENCE [LARGE SCALE GENOMIC DNA]</scope>
    <source>
        <strain evidence="1 2">ZS60</strain>
    </source>
</reference>
<dbReference type="Gene3D" id="3.40.50.1460">
    <property type="match status" value="1"/>
</dbReference>
<dbReference type="Proteomes" id="UP000267049">
    <property type="component" value="Unassembled WGS sequence"/>
</dbReference>
<dbReference type="InterPro" id="IPR029030">
    <property type="entry name" value="Caspase-like_dom_sf"/>
</dbReference>
<keyword evidence="2" id="KW-1185">Reference proteome</keyword>
<dbReference type="AlphaFoldDB" id="A0A3M8SPM5"/>